<feature type="domain" description="Integrase catalytic" evidence="1">
    <location>
        <begin position="126"/>
        <end position="300"/>
    </location>
</feature>
<dbReference type="InterPro" id="IPR001584">
    <property type="entry name" value="Integrase_cat-core"/>
</dbReference>
<dbReference type="PANTHER" id="PTHR42648">
    <property type="entry name" value="TRANSPOSASE, PUTATIVE-RELATED"/>
    <property type="match status" value="1"/>
</dbReference>
<reference evidence="2" key="2">
    <citation type="submission" date="2014-07" db="EMBL/GenBank/DDBJ databases">
        <authorList>
            <person name="Hull J."/>
        </authorList>
    </citation>
    <scope>NUCLEOTIDE SEQUENCE</scope>
</reference>
<dbReference type="GO" id="GO:0003676">
    <property type="term" value="F:nucleic acid binding"/>
    <property type="evidence" value="ECO:0007669"/>
    <property type="project" value="InterPro"/>
</dbReference>
<sequence length="326" mass="37460">LKVNYVYGNKITNITISALIVDDNLPYNLLSVQKVNKAGFKVVFEHNQAKILKGGHPPIVCEKVNNLYVAKFSVNESGLSSVNEKKDDQLWHLRLGHLNRKGLQILGLPFSSKPCNSCQMGKATRNTYKPKGYISTSQIGELIHSDIWGPATVTSLRDERYYLSITDDFSRFREVYALKKKSEAPTKIMYYVKRLQARKILVQRIRSDRGSEYMSSELQRFCQDNGIVQEFTSVYTPMQNPVSERLNRTLLDKVRSMFVDTNLPKYLWFEALSCAVYQLNRSPSRSLDGEVPAKIFLGNFDLNKLKIFGSKAWVYRQPKQNKLEPR</sequence>
<dbReference type="EMBL" id="GBHO01023316">
    <property type="protein sequence ID" value="JAG20288.1"/>
    <property type="molecule type" value="Transcribed_RNA"/>
</dbReference>
<dbReference type="Gene3D" id="3.30.420.10">
    <property type="entry name" value="Ribonuclease H-like superfamily/Ribonuclease H"/>
    <property type="match status" value="1"/>
</dbReference>
<dbReference type="AlphaFoldDB" id="A0A0A9XN82"/>
<reference evidence="2" key="1">
    <citation type="journal article" date="2014" name="PLoS ONE">
        <title>Transcriptome-Based Identification of ABC Transporters in the Western Tarnished Plant Bug Lygus hesperus.</title>
        <authorList>
            <person name="Hull J.J."/>
            <person name="Chaney K."/>
            <person name="Geib S.M."/>
            <person name="Fabrick J.A."/>
            <person name="Brent C.S."/>
            <person name="Walsh D."/>
            <person name="Lavine L.C."/>
        </authorList>
    </citation>
    <scope>NUCLEOTIDE SEQUENCE</scope>
</reference>
<dbReference type="SUPFAM" id="SSF53098">
    <property type="entry name" value="Ribonuclease H-like"/>
    <property type="match status" value="1"/>
</dbReference>
<dbReference type="GO" id="GO:0015074">
    <property type="term" value="P:DNA integration"/>
    <property type="evidence" value="ECO:0007669"/>
    <property type="project" value="InterPro"/>
</dbReference>
<dbReference type="InterPro" id="IPR039537">
    <property type="entry name" value="Retrotran_Ty1/copia-like"/>
</dbReference>
<protein>
    <submittedName>
        <fullName evidence="2">Retrovirus-related Pol polyprotein from transposon TNT 1-94</fullName>
    </submittedName>
</protein>
<proteinExistence type="predicted"/>
<evidence type="ECO:0000259" key="1">
    <source>
        <dbReference type="PROSITE" id="PS50994"/>
    </source>
</evidence>
<dbReference type="InterPro" id="IPR012337">
    <property type="entry name" value="RNaseH-like_sf"/>
</dbReference>
<dbReference type="InterPro" id="IPR025724">
    <property type="entry name" value="GAG-pre-integrase_dom"/>
</dbReference>
<organism evidence="2">
    <name type="scientific">Lygus hesperus</name>
    <name type="common">Western plant bug</name>
    <dbReference type="NCBI Taxonomy" id="30085"/>
    <lineage>
        <taxon>Eukaryota</taxon>
        <taxon>Metazoa</taxon>
        <taxon>Ecdysozoa</taxon>
        <taxon>Arthropoda</taxon>
        <taxon>Hexapoda</taxon>
        <taxon>Insecta</taxon>
        <taxon>Pterygota</taxon>
        <taxon>Neoptera</taxon>
        <taxon>Paraneoptera</taxon>
        <taxon>Hemiptera</taxon>
        <taxon>Heteroptera</taxon>
        <taxon>Panheteroptera</taxon>
        <taxon>Cimicomorpha</taxon>
        <taxon>Miridae</taxon>
        <taxon>Mirini</taxon>
        <taxon>Lygus</taxon>
    </lineage>
</organism>
<dbReference type="PANTHER" id="PTHR42648:SF24">
    <property type="entry name" value="INTEGRASE CATALYTIC DOMAIN-CONTAINING PROTEIN"/>
    <property type="match status" value="1"/>
</dbReference>
<accession>A0A0A9XN82</accession>
<dbReference type="Pfam" id="PF00665">
    <property type="entry name" value="rve"/>
    <property type="match status" value="1"/>
</dbReference>
<dbReference type="InterPro" id="IPR036397">
    <property type="entry name" value="RNaseH_sf"/>
</dbReference>
<name>A0A0A9XN82_LYGHE</name>
<evidence type="ECO:0000313" key="2">
    <source>
        <dbReference type="EMBL" id="JAG20288.1"/>
    </source>
</evidence>
<dbReference type="PROSITE" id="PS50994">
    <property type="entry name" value="INTEGRASE"/>
    <property type="match status" value="1"/>
</dbReference>
<feature type="non-terminal residue" evidence="2">
    <location>
        <position position="1"/>
    </location>
</feature>
<gene>
    <name evidence="2" type="primary">POLX_172</name>
    <name evidence="2" type="ORF">CM83_33801</name>
</gene>
<dbReference type="Pfam" id="PF13976">
    <property type="entry name" value="gag_pre-integrs"/>
    <property type="match status" value="1"/>
</dbReference>
<feature type="non-terminal residue" evidence="2">
    <location>
        <position position="326"/>
    </location>
</feature>